<reference evidence="1 2" key="1">
    <citation type="journal article" date="2014" name="BMC Genomics">
        <title>Comparative genomics of the major fungal agents of human and animal Sporotrichosis: Sporothrix schenckii and Sporothrix brasiliensis.</title>
        <authorList>
            <person name="Teixeira M.M."/>
            <person name="de Almeida L.G."/>
            <person name="Kubitschek-Barreira P."/>
            <person name="Alves F.L."/>
            <person name="Kioshima E.S."/>
            <person name="Abadio A.K."/>
            <person name="Fernandes L."/>
            <person name="Derengowski L.S."/>
            <person name="Ferreira K.S."/>
            <person name="Souza R.C."/>
            <person name="Ruiz J.C."/>
            <person name="de Andrade N.C."/>
            <person name="Paes H.C."/>
            <person name="Nicola A.M."/>
            <person name="Albuquerque P."/>
            <person name="Gerber A.L."/>
            <person name="Martins V.P."/>
            <person name="Peconick L.D."/>
            <person name="Neto A.V."/>
            <person name="Chaucanez C.B."/>
            <person name="Silva P.A."/>
            <person name="Cunha O.L."/>
            <person name="de Oliveira F.F."/>
            <person name="dos Santos T.C."/>
            <person name="Barros A.L."/>
            <person name="Soares M.A."/>
            <person name="de Oliveira L.M."/>
            <person name="Marini M.M."/>
            <person name="Villalobos-Duno H."/>
            <person name="Cunha M.M."/>
            <person name="de Hoog S."/>
            <person name="da Silveira J.F."/>
            <person name="Henrissat B."/>
            <person name="Nino-Vega G.A."/>
            <person name="Cisalpino P.S."/>
            <person name="Mora-Montes H.M."/>
            <person name="Almeida S.R."/>
            <person name="Stajich J.E."/>
            <person name="Lopes-Bezerra L.M."/>
            <person name="Vasconcelos A.T."/>
            <person name="Felipe M.S."/>
        </authorList>
    </citation>
    <scope>NUCLEOTIDE SEQUENCE [LARGE SCALE GENOMIC DNA]</scope>
    <source>
        <strain evidence="1 2">1099-18</strain>
    </source>
</reference>
<protein>
    <submittedName>
        <fullName evidence="1">Uncharacterized protein</fullName>
    </submittedName>
</protein>
<evidence type="ECO:0000313" key="1">
    <source>
        <dbReference type="EMBL" id="KJR87469.1"/>
    </source>
</evidence>
<dbReference type="GeneID" id="27664245"/>
<organism evidence="1 2">
    <name type="scientific">Sporothrix schenckii 1099-18</name>
    <dbReference type="NCBI Taxonomy" id="1397361"/>
    <lineage>
        <taxon>Eukaryota</taxon>
        <taxon>Fungi</taxon>
        <taxon>Dikarya</taxon>
        <taxon>Ascomycota</taxon>
        <taxon>Pezizomycotina</taxon>
        <taxon>Sordariomycetes</taxon>
        <taxon>Sordariomycetidae</taxon>
        <taxon>Ophiostomatales</taxon>
        <taxon>Ophiostomataceae</taxon>
        <taxon>Sporothrix</taxon>
    </lineage>
</organism>
<dbReference type="AlphaFoldDB" id="A0A0F2MEG7"/>
<accession>A0A0F2MEG7</accession>
<comment type="caution">
    <text evidence="1">The sequence shown here is derived from an EMBL/GenBank/DDBJ whole genome shotgun (WGS) entry which is preliminary data.</text>
</comment>
<gene>
    <name evidence="1" type="ORF">SPSK_02073</name>
</gene>
<dbReference type="RefSeq" id="XP_016590145.1">
    <property type="nucleotide sequence ID" value="XM_016728968.1"/>
</dbReference>
<dbReference type="Proteomes" id="UP000033710">
    <property type="component" value="Unassembled WGS sequence"/>
</dbReference>
<dbReference type="EMBL" id="AXCR01000005">
    <property type="protein sequence ID" value="KJR87469.1"/>
    <property type="molecule type" value="Genomic_DNA"/>
</dbReference>
<dbReference type="KEGG" id="ssck:SPSK_02073"/>
<proteinExistence type="predicted"/>
<sequence length="97" mass="10783">MATTDRRIAILRDMGHSGACNDRDGCVAVAEATLGIESPTTSDWSIVGPTSRVDRCRMLRNGTRLSMGRKKARLGTLGVTLRRRVWNEKETMRNYAS</sequence>
<reference evidence="1 2" key="2">
    <citation type="journal article" date="2015" name="Eukaryot. Cell">
        <title>Asexual propagation of a virulent clone complex in a human and feline outbreak of sporotrichosis.</title>
        <authorList>
            <person name="Teixeira Mde M."/>
            <person name="Rodrigues A.M."/>
            <person name="Tsui C.K."/>
            <person name="de Almeida L.G."/>
            <person name="Van Diepeningen A.D."/>
            <person name="van den Ende B.G."/>
            <person name="Fernandes G.F."/>
            <person name="Kano R."/>
            <person name="Hamelin R.C."/>
            <person name="Lopes-Bezerra L.M."/>
            <person name="Vasconcelos A.T."/>
            <person name="de Hoog S."/>
            <person name="de Camargo Z.P."/>
            <person name="Felipe M.S."/>
        </authorList>
    </citation>
    <scope>NUCLEOTIDE SEQUENCE [LARGE SCALE GENOMIC DNA]</scope>
    <source>
        <strain evidence="1 2">1099-18</strain>
    </source>
</reference>
<dbReference type="VEuPathDB" id="FungiDB:SPSK_02073"/>
<name>A0A0F2MEG7_SPOSC</name>
<evidence type="ECO:0000313" key="2">
    <source>
        <dbReference type="Proteomes" id="UP000033710"/>
    </source>
</evidence>